<evidence type="ECO:0000313" key="8">
    <source>
        <dbReference type="EMBL" id="NLP38861.1"/>
    </source>
</evidence>
<evidence type="ECO:0000256" key="2">
    <source>
        <dbReference type="ARBA" id="ARBA00006676"/>
    </source>
</evidence>
<dbReference type="GO" id="GO:0046872">
    <property type="term" value="F:metal ion binding"/>
    <property type="evidence" value="ECO:0007669"/>
    <property type="project" value="UniProtKB-KW"/>
</dbReference>
<evidence type="ECO:0000313" key="9">
    <source>
        <dbReference type="Proteomes" id="UP000568696"/>
    </source>
</evidence>
<evidence type="ECO:0000256" key="4">
    <source>
        <dbReference type="ARBA" id="ARBA00022723"/>
    </source>
</evidence>
<dbReference type="GO" id="GO:0006154">
    <property type="term" value="P:adenosine catabolic process"/>
    <property type="evidence" value="ECO:0007669"/>
    <property type="project" value="TreeGrafter"/>
</dbReference>
<comment type="cofactor">
    <cofactor evidence="1">
        <name>Zn(2+)</name>
        <dbReference type="ChEBI" id="CHEBI:29105"/>
    </cofactor>
</comment>
<organism evidence="8 9">
    <name type="scientific">Corynebacterium pollutisoli</name>
    <dbReference type="NCBI Taxonomy" id="1610489"/>
    <lineage>
        <taxon>Bacteria</taxon>
        <taxon>Bacillati</taxon>
        <taxon>Actinomycetota</taxon>
        <taxon>Actinomycetes</taxon>
        <taxon>Mycobacteriales</taxon>
        <taxon>Corynebacteriaceae</taxon>
        <taxon>Corynebacterium</taxon>
    </lineage>
</organism>
<keyword evidence="5" id="KW-0378">Hydrolase</keyword>
<dbReference type="PANTHER" id="PTHR11409:SF43">
    <property type="entry name" value="ADENOSINE DEAMINASE"/>
    <property type="match status" value="1"/>
</dbReference>
<evidence type="ECO:0000256" key="1">
    <source>
        <dbReference type="ARBA" id="ARBA00001947"/>
    </source>
</evidence>
<evidence type="ECO:0000259" key="7">
    <source>
        <dbReference type="Pfam" id="PF00962"/>
    </source>
</evidence>
<keyword evidence="6" id="KW-0862">Zinc</keyword>
<name>A0A7X8MUQ4_9CORY</name>
<dbReference type="Gene3D" id="3.20.20.140">
    <property type="entry name" value="Metal-dependent hydrolases"/>
    <property type="match status" value="1"/>
</dbReference>
<comment type="caution">
    <text evidence="8">The sequence shown here is derived from an EMBL/GenBank/DDBJ whole genome shotgun (WGS) entry which is preliminary data.</text>
</comment>
<sequence>MSDISDLPKVLLHDHLAGPPAQTPAELTAQVRAHLERLVEDHVVYVELRISPHLHTTGGLTLQEVVDCAVAGLDVPLIDARLIPTAHPGQDPTALAELVVRNHGPHIVGFDVAGEFTGLSEFADAFLLLRENYVPFSVHAGLHGGIDEIGEAVQAGAVRLGHAVALIDDFHIDTEGFEGVLPGKISGWVRDRHLTIETAPSLEVSLGVVDEYSEHPLTLLQQLGFTCTVNTAQLEAAGSLSAEFERLEQIFGYGLEEFFDLTVNAVRGAFLTEVERQDLLERVILPAYESQDLQAGLDEFAGAGADTDADTDDS</sequence>
<gene>
    <name evidence="8" type="ORF">GX356_03950</name>
</gene>
<evidence type="ECO:0000256" key="6">
    <source>
        <dbReference type="ARBA" id="ARBA00022833"/>
    </source>
</evidence>
<dbReference type="PANTHER" id="PTHR11409">
    <property type="entry name" value="ADENOSINE DEAMINASE"/>
    <property type="match status" value="1"/>
</dbReference>
<dbReference type="SUPFAM" id="SSF51556">
    <property type="entry name" value="Metallo-dependent hydrolases"/>
    <property type="match status" value="1"/>
</dbReference>
<accession>A0A7X8MUQ4</accession>
<proteinExistence type="inferred from homology"/>
<dbReference type="Pfam" id="PF00962">
    <property type="entry name" value="A_deaminase"/>
    <property type="match status" value="1"/>
</dbReference>
<dbReference type="EMBL" id="JAAYSN010000097">
    <property type="protein sequence ID" value="NLP38861.1"/>
    <property type="molecule type" value="Genomic_DNA"/>
</dbReference>
<dbReference type="InterPro" id="IPR032466">
    <property type="entry name" value="Metal_Hydrolase"/>
</dbReference>
<dbReference type="InterPro" id="IPR006330">
    <property type="entry name" value="Ado/ade_deaminase"/>
</dbReference>
<keyword evidence="4" id="KW-0479">Metal-binding</keyword>
<protein>
    <recommendedName>
        <fullName evidence="3">adenosine deaminase</fullName>
        <ecNumber evidence="3">3.5.4.4</ecNumber>
    </recommendedName>
</protein>
<evidence type="ECO:0000256" key="3">
    <source>
        <dbReference type="ARBA" id="ARBA00012784"/>
    </source>
</evidence>
<dbReference type="EC" id="3.5.4.4" evidence="3"/>
<dbReference type="GO" id="GO:0004000">
    <property type="term" value="F:adenosine deaminase activity"/>
    <property type="evidence" value="ECO:0007669"/>
    <property type="project" value="UniProtKB-ARBA"/>
</dbReference>
<comment type="similarity">
    <text evidence="2">Belongs to the metallo-dependent hydrolases superfamily. Adenosine and AMP deaminases family.</text>
</comment>
<dbReference type="GO" id="GO:0043103">
    <property type="term" value="P:hypoxanthine salvage"/>
    <property type="evidence" value="ECO:0007669"/>
    <property type="project" value="TreeGrafter"/>
</dbReference>
<feature type="domain" description="Adenosine deaminase" evidence="7">
    <location>
        <begin position="23"/>
        <end position="284"/>
    </location>
</feature>
<dbReference type="InterPro" id="IPR001365">
    <property type="entry name" value="A_deaminase_dom"/>
</dbReference>
<dbReference type="GO" id="GO:0005829">
    <property type="term" value="C:cytosol"/>
    <property type="evidence" value="ECO:0007669"/>
    <property type="project" value="TreeGrafter"/>
</dbReference>
<dbReference type="AlphaFoldDB" id="A0A7X8MUQ4"/>
<dbReference type="Proteomes" id="UP000568696">
    <property type="component" value="Unassembled WGS sequence"/>
</dbReference>
<reference evidence="8 9" key="1">
    <citation type="journal article" date="2020" name="Biotechnol. Biofuels">
        <title>New insights from the biogas microbiome by comprehensive genome-resolved metagenomics of nearly 1600 species originating from multiple anaerobic digesters.</title>
        <authorList>
            <person name="Campanaro S."/>
            <person name="Treu L."/>
            <person name="Rodriguez-R L.M."/>
            <person name="Kovalovszki A."/>
            <person name="Ziels R.M."/>
            <person name="Maus I."/>
            <person name="Zhu X."/>
            <person name="Kougias P.G."/>
            <person name="Basile A."/>
            <person name="Luo G."/>
            <person name="Schluter A."/>
            <person name="Konstantinidis K.T."/>
            <person name="Angelidaki I."/>
        </authorList>
    </citation>
    <scope>NUCLEOTIDE SEQUENCE [LARGE SCALE GENOMIC DNA]</scope>
    <source>
        <strain evidence="8">AS23ysBPME_344</strain>
    </source>
</reference>
<evidence type="ECO:0000256" key="5">
    <source>
        <dbReference type="ARBA" id="ARBA00022801"/>
    </source>
</evidence>
<dbReference type="GO" id="GO:0046103">
    <property type="term" value="P:inosine biosynthetic process"/>
    <property type="evidence" value="ECO:0007669"/>
    <property type="project" value="TreeGrafter"/>
</dbReference>